<dbReference type="RefSeq" id="WP_188038693.1">
    <property type="nucleotide sequence ID" value="NZ_JACVHF010000002.1"/>
</dbReference>
<protein>
    <submittedName>
        <fullName evidence="1">Uncharacterized protein</fullName>
    </submittedName>
</protein>
<dbReference type="Proteomes" id="UP000617402">
    <property type="component" value="Unassembled WGS sequence"/>
</dbReference>
<accession>A0ABR7T0T4</accession>
<comment type="caution">
    <text evidence="1">The sequence shown here is derived from an EMBL/GenBank/DDBJ whole genome shotgun (WGS) entry which is preliminary data.</text>
</comment>
<gene>
    <name evidence="1" type="ORF">H1S01_03285</name>
</gene>
<dbReference type="EMBL" id="JACVHF010000002">
    <property type="protein sequence ID" value="MBC9783535.1"/>
    <property type="molecule type" value="Genomic_DNA"/>
</dbReference>
<proteinExistence type="predicted"/>
<name>A0ABR7T0T4_HELCL</name>
<evidence type="ECO:0000313" key="1">
    <source>
        <dbReference type="EMBL" id="MBC9783535.1"/>
    </source>
</evidence>
<organism evidence="1 2">
    <name type="scientific">Heliobacterium chlorum</name>
    <dbReference type="NCBI Taxonomy" id="2698"/>
    <lineage>
        <taxon>Bacteria</taxon>
        <taxon>Bacillati</taxon>
        <taxon>Bacillota</taxon>
        <taxon>Clostridia</taxon>
        <taxon>Eubacteriales</taxon>
        <taxon>Heliobacteriaceae</taxon>
        <taxon>Heliobacterium</taxon>
    </lineage>
</organism>
<reference evidence="1 2" key="1">
    <citation type="submission" date="2020-07" db="EMBL/GenBank/DDBJ databases">
        <title>Draft whole-genome sequence of Heliobacterium chlorum DSM 3682, type strain.</title>
        <authorList>
            <person name="Kyndt J.A."/>
            <person name="Meyer T.E."/>
            <person name="Imhoff J.F."/>
        </authorList>
    </citation>
    <scope>NUCLEOTIDE SEQUENCE [LARGE SCALE GENOMIC DNA]</scope>
    <source>
        <strain evidence="1 2">DSM 3682</strain>
    </source>
</reference>
<evidence type="ECO:0000313" key="2">
    <source>
        <dbReference type="Proteomes" id="UP000617402"/>
    </source>
</evidence>
<keyword evidence="2" id="KW-1185">Reference proteome</keyword>
<sequence length="82" mass="9630">MTNKKELSISQEQEEIEKGIKESRTKYRKVIQAGIGQWIKDFQAGDIKIQSVDDLQKLIRLDIELQRSDLRDLRFKNKPTAK</sequence>